<dbReference type="Proteomes" id="UP001596067">
    <property type="component" value="Unassembled WGS sequence"/>
</dbReference>
<dbReference type="EMBL" id="JBHSOD010000003">
    <property type="protein sequence ID" value="MFC5884197.1"/>
    <property type="molecule type" value="Genomic_DNA"/>
</dbReference>
<dbReference type="RefSeq" id="WP_313762468.1">
    <property type="nucleotide sequence ID" value="NZ_BAAAVH010000050.1"/>
</dbReference>
<reference evidence="4" key="1">
    <citation type="journal article" date="2019" name="Int. J. Syst. Evol. Microbiol.">
        <title>The Global Catalogue of Microorganisms (GCM) 10K type strain sequencing project: providing services to taxonomists for standard genome sequencing and annotation.</title>
        <authorList>
            <consortium name="The Broad Institute Genomics Platform"/>
            <consortium name="The Broad Institute Genome Sequencing Center for Infectious Disease"/>
            <person name="Wu L."/>
            <person name="Ma J."/>
        </authorList>
    </citation>
    <scope>NUCLEOTIDE SEQUENCE [LARGE SCALE GENOMIC DNA]</scope>
    <source>
        <strain evidence="4">CGMCC 4.1469</strain>
    </source>
</reference>
<feature type="domain" description="eCIS core" evidence="2">
    <location>
        <begin position="73"/>
        <end position="150"/>
    </location>
</feature>
<sequence>MTAPNAAHVHTPERAVRAASGPPPVPAERHADFRAAALETAARLGAGLGGDLALVPTHAPAGGVRALLGGGTPLPVAVRTEEEARFGLPLDDVRVHDNPAAHRLATRHLARALTIGRDIVFNDGHYRPDSSTGRGLLAHELAHAVQQRTATGAGPASPAHEAAADAAALAAVSGGPVHRRAVHAGPPASVGVQAAPLSRAEIAVLLLPQLTARIAENEREASTLVITEAYRAELGREHTWLLQRYTALAGARRSTADEPQPTPPLAYETLAAVESELVQLEPLALHIIADAPVHPRDHALNTVRGVLKRAQGDQDFIRQFAAQGGATAPAARTAATRVQRLVDRLTPVAAQAEQWHTANPAGQSLGMRNEALGTSLAGTALADWERGGWYYLRGAAAFVGAGGIALVDAGEQLLSFGYHDAATAVSEAYTRGDISWNEGESILWNAAWRAVLTAAITRGAGAATSRLGAAATRAAGLAPRTVGAGLLSGGVAGGAAGAATLGAQAVLTTALQNHFASPAGRAIWQRGMPSGTEWALAIPLGIVLGAAAGARAVRLGNEKLIGSTVTTSYGEDLRIVAITPEGQVVLEPVAGLRTPPPAPPPSTTVDLVYDPASRAWRPLRPPGSVAGAGAGGAKPAAPGAPGAAADRPPALPQHTEPPAPGSKPAPPTEPGSTVKPSAAPTAAVPALPPAPAPVTPKTTAAGVRVAETQQALTAAARETALARAEVATATSELQSAQAGRRPGGPTARQAQDALRRAENRLARLMAGEATARAEATAAAQAQSKIVRLETAKARLIREITAELHPPQGFTPEQVRAGRKAGVVPSTGSPAGAEYRRLTAELAAVEGELATEVQGLRRSVADRVAAAAPGRAGRAPALRNAEALPTPLRPVNGTPVDVTTGQPLTGSWEVDHLVPRAEIARDPRFARLSPLQQDSILLDVPENYLPMSKQANLSKSDWTVNEWIARRAADGRPLPAAIAEALREADRLARAAIEARFGSFLGR</sequence>
<comment type="caution">
    <text evidence="3">The sequence shown here is derived from an EMBL/GenBank/DDBJ whole genome shotgun (WGS) entry which is preliminary data.</text>
</comment>
<feature type="compositionally biased region" description="Low complexity" evidence="1">
    <location>
        <begin position="633"/>
        <end position="648"/>
    </location>
</feature>
<evidence type="ECO:0000259" key="2">
    <source>
        <dbReference type="Pfam" id="PF13699"/>
    </source>
</evidence>
<evidence type="ECO:0000313" key="4">
    <source>
        <dbReference type="Proteomes" id="UP001596067"/>
    </source>
</evidence>
<evidence type="ECO:0000313" key="3">
    <source>
        <dbReference type="EMBL" id="MFC5884197.1"/>
    </source>
</evidence>
<feature type="region of interest" description="Disordered" evidence="1">
    <location>
        <begin position="614"/>
        <end position="701"/>
    </location>
</feature>
<accession>A0ABW1EQH9</accession>
<name>A0ABW1EQH9_9ACTN</name>
<evidence type="ECO:0000256" key="1">
    <source>
        <dbReference type="SAM" id="MobiDB-lite"/>
    </source>
</evidence>
<dbReference type="InterPro" id="IPR025295">
    <property type="entry name" value="eCIS_core_dom"/>
</dbReference>
<protein>
    <submittedName>
        <fullName evidence="3">DUF4157 domain-containing protein</fullName>
    </submittedName>
</protein>
<feature type="region of interest" description="Disordered" evidence="1">
    <location>
        <begin position="1"/>
        <end position="28"/>
    </location>
</feature>
<dbReference type="Pfam" id="PF13699">
    <property type="entry name" value="eCIS_core"/>
    <property type="match status" value="1"/>
</dbReference>
<feature type="compositionally biased region" description="Low complexity" evidence="1">
    <location>
        <begin position="670"/>
        <end position="685"/>
    </location>
</feature>
<proteinExistence type="predicted"/>
<organism evidence="3 4">
    <name type="scientific">Kitasatospora aburaviensis</name>
    <dbReference type="NCBI Taxonomy" id="67265"/>
    <lineage>
        <taxon>Bacteria</taxon>
        <taxon>Bacillati</taxon>
        <taxon>Actinomycetota</taxon>
        <taxon>Actinomycetes</taxon>
        <taxon>Kitasatosporales</taxon>
        <taxon>Streptomycetaceae</taxon>
        <taxon>Kitasatospora</taxon>
    </lineage>
</organism>
<gene>
    <name evidence="3" type="ORF">ACFP0N_04245</name>
</gene>
<keyword evidence="4" id="KW-1185">Reference proteome</keyword>
<feature type="region of interest" description="Disordered" evidence="1">
    <location>
        <begin position="732"/>
        <end position="753"/>
    </location>
</feature>
<feature type="region of interest" description="Disordered" evidence="1">
    <location>
        <begin position="806"/>
        <end position="828"/>
    </location>
</feature>
<feature type="compositionally biased region" description="Pro residues" evidence="1">
    <location>
        <begin position="649"/>
        <end position="669"/>
    </location>
</feature>